<dbReference type="Proteomes" id="UP000218209">
    <property type="component" value="Unassembled WGS sequence"/>
</dbReference>
<evidence type="ECO:0000256" key="1">
    <source>
        <dbReference type="ARBA" id="ARBA00022679"/>
    </source>
</evidence>
<feature type="region of interest" description="Disordered" evidence="3">
    <location>
        <begin position="78"/>
        <end position="111"/>
    </location>
</feature>
<evidence type="ECO:0000313" key="6">
    <source>
        <dbReference type="Proteomes" id="UP000218209"/>
    </source>
</evidence>
<keyword evidence="1" id="KW-0808">Transferase</keyword>
<feature type="domain" description="N-acetyltransferase" evidence="4">
    <location>
        <begin position="1"/>
        <end position="195"/>
    </location>
</feature>
<proteinExistence type="predicted"/>
<dbReference type="AlphaFoldDB" id="A0A1X6PDA7"/>
<dbReference type="EMBL" id="KV918803">
    <property type="protein sequence ID" value="OSX78857.1"/>
    <property type="molecule type" value="Genomic_DNA"/>
</dbReference>
<keyword evidence="6" id="KW-1185">Reference proteome</keyword>
<dbReference type="PANTHER" id="PTHR43877">
    <property type="entry name" value="AMINOALKYLPHOSPHONATE N-ACETYLTRANSFERASE-RELATED-RELATED"/>
    <property type="match status" value="1"/>
</dbReference>
<gene>
    <name evidence="5" type="ORF">BU14_0096s0010</name>
</gene>
<evidence type="ECO:0000256" key="3">
    <source>
        <dbReference type="SAM" id="MobiDB-lite"/>
    </source>
</evidence>
<accession>A0A1X6PDA7</accession>
<dbReference type="PROSITE" id="PS51186">
    <property type="entry name" value="GNAT"/>
    <property type="match status" value="1"/>
</dbReference>
<dbReference type="SUPFAM" id="SSF55729">
    <property type="entry name" value="Acyl-CoA N-acyltransferases (Nat)"/>
    <property type="match status" value="1"/>
</dbReference>
<protein>
    <recommendedName>
        <fullName evidence="4">N-acetyltransferase domain-containing protein</fullName>
    </recommendedName>
</protein>
<dbReference type="InterPro" id="IPR000182">
    <property type="entry name" value="GNAT_dom"/>
</dbReference>
<organism evidence="5 6">
    <name type="scientific">Porphyra umbilicalis</name>
    <name type="common">Purple laver</name>
    <name type="synonym">Red alga</name>
    <dbReference type="NCBI Taxonomy" id="2786"/>
    <lineage>
        <taxon>Eukaryota</taxon>
        <taxon>Rhodophyta</taxon>
        <taxon>Bangiophyceae</taxon>
        <taxon>Bangiales</taxon>
        <taxon>Bangiaceae</taxon>
        <taxon>Porphyra</taxon>
    </lineage>
</organism>
<keyword evidence="2" id="KW-0012">Acyltransferase</keyword>
<reference evidence="5 6" key="1">
    <citation type="submission" date="2017-03" db="EMBL/GenBank/DDBJ databases">
        <title>WGS assembly of Porphyra umbilicalis.</title>
        <authorList>
            <person name="Brawley S.H."/>
            <person name="Blouin N.A."/>
            <person name="Ficko-Blean E."/>
            <person name="Wheeler G.L."/>
            <person name="Lohr M."/>
            <person name="Goodson H.V."/>
            <person name="Jenkins J.W."/>
            <person name="Blaby-Haas C.E."/>
            <person name="Helliwell K.E."/>
            <person name="Chan C."/>
            <person name="Marriage T."/>
            <person name="Bhattacharya D."/>
            <person name="Klein A.S."/>
            <person name="Badis Y."/>
            <person name="Brodie J."/>
            <person name="Cao Y."/>
            <person name="Collen J."/>
            <person name="Dittami S.M."/>
            <person name="Gachon C.M."/>
            <person name="Green B.R."/>
            <person name="Karpowicz S."/>
            <person name="Kim J.W."/>
            <person name="Kudahl U."/>
            <person name="Lin S."/>
            <person name="Michel G."/>
            <person name="Mittag M."/>
            <person name="Olson B.J."/>
            <person name="Pangilinan J."/>
            <person name="Peng Y."/>
            <person name="Qiu H."/>
            <person name="Shu S."/>
            <person name="Singer J.T."/>
            <person name="Smith A.G."/>
            <person name="Sprecher B.N."/>
            <person name="Wagner V."/>
            <person name="Wang W."/>
            <person name="Wang Z.-Y."/>
            <person name="Yan J."/>
            <person name="Yarish C."/>
            <person name="Zoeuner-Riek S."/>
            <person name="Zhuang Y."/>
            <person name="Zou Y."/>
            <person name="Lindquist E.A."/>
            <person name="Grimwood J."/>
            <person name="Barry K."/>
            <person name="Rokhsar D.S."/>
            <person name="Schmutz J."/>
            <person name="Stiller J.W."/>
            <person name="Grossman A.R."/>
            <person name="Prochnik S.E."/>
        </authorList>
    </citation>
    <scope>NUCLEOTIDE SEQUENCE [LARGE SCALE GENOMIC DNA]</scope>
    <source>
        <strain evidence="5">4086291</strain>
    </source>
</reference>
<dbReference type="PANTHER" id="PTHR43877:SF1">
    <property type="entry name" value="ACETYLTRANSFERASE"/>
    <property type="match status" value="1"/>
</dbReference>
<dbReference type="Pfam" id="PF13673">
    <property type="entry name" value="Acetyltransf_10"/>
    <property type="match status" value="1"/>
</dbReference>
<sequence length="211" mass="20373">MHVRRLGVADADAAAAITAASLTAITATIYRPTTVRALQLLYDAASWAATAAGTTVGLVAVDGADLLGVVRVTLPLTRPRGGARRDGGDRPPGGDGDGNGGSDDGGHGSGVGGDAAPAVLSALFVHPAACRRGVGAALVAATEAVAAAAGARAVSLLSSTTAVVLYWRCGYAASGLPVGQDDPLGPALPMAKALPLPGGDAAAAAHARGGV</sequence>
<dbReference type="GO" id="GO:0016747">
    <property type="term" value="F:acyltransferase activity, transferring groups other than amino-acyl groups"/>
    <property type="evidence" value="ECO:0007669"/>
    <property type="project" value="InterPro"/>
</dbReference>
<dbReference type="Gene3D" id="3.40.630.30">
    <property type="match status" value="1"/>
</dbReference>
<evidence type="ECO:0000256" key="2">
    <source>
        <dbReference type="ARBA" id="ARBA00023315"/>
    </source>
</evidence>
<name>A0A1X6PDA7_PORUM</name>
<evidence type="ECO:0000259" key="4">
    <source>
        <dbReference type="PROSITE" id="PS51186"/>
    </source>
</evidence>
<feature type="compositionally biased region" description="Gly residues" evidence="3">
    <location>
        <begin position="90"/>
        <end position="111"/>
    </location>
</feature>
<dbReference type="InterPro" id="IPR050832">
    <property type="entry name" value="Bact_Acetyltransf"/>
</dbReference>
<evidence type="ECO:0000313" key="5">
    <source>
        <dbReference type="EMBL" id="OSX78857.1"/>
    </source>
</evidence>
<dbReference type="InterPro" id="IPR016181">
    <property type="entry name" value="Acyl_CoA_acyltransferase"/>
</dbReference>